<comment type="cofactor">
    <cofactor evidence="1">
        <name>Mg(2+)</name>
        <dbReference type="ChEBI" id="CHEBI:18420"/>
    </cofactor>
</comment>
<evidence type="ECO:0000256" key="6">
    <source>
        <dbReference type="ARBA" id="ARBA00022741"/>
    </source>
</evidence>
<dbReference type="AlphaFoldDB" id="A0AAW1QLY4"/>
<dbReference type="PANTHER" id="PTHR14217:SF1">
    <property type="entry name" value="INOSITOL-TETRAKISPHOSPHATE 1-KINASE"/>
    <property type="match status" value="1"/>
</dbReference>
<sequence>MTVFGVIIYAHLDIDGTFHGLEGAEDVVKWLVAGGIAVGLLYTAAKNAPLLKVKLSLVDWGFMARHLVASAKLLPHTLRHVLDELDMPSQATALYMTQPNKTLMQSWTEVHGVCPVLSPPHNLQDMTAVGEMRCLPWTDLPHFAADSHRSQSLVRVGVAMKSERQRELSRKGLLQLIPTDGVIFIPLDLNQPLQGQQPFHALLHKATDLPESGLGLTWENLEKWVDANPEVLLVDPLWAVKQVTSRGFLLYLSEQAERMDMPFAFPAASMVEGLDDMAALQVVMQNQGLRMPCILKPMLACGPKWSHDLAIVFDIRALSNAKVRTPALLQEYIDHSSVLHKVYVAGSQVGVSAQPSWPDAAIMQHQLSPSDHQMMSFNSLASPLRDYPVPAAGVPMHLVHQAVDFLRSATHLSLFGFDMVVQNNTGRIYIVDINYFPSYTVASSSRWLTSLLKKQMQQHEQRAQGSDWHRKGGSSAPA</sequence>
<keyword evidence="7" id="KW-0418">Kinase</keyword>
<keyword evidence="6" id="KW-0547">Nucleotide-binding</keyword>
<feature type="domain" description="Inositol 1,3,4-trisphosphate 5/6-kinase ATP-grasp" evidence="11">
    <location>
        <begin position="274"/>
        <end position="443"/>
    </location>
</feature>
<dbReference type="GO" id="GO:0052726">
    <property type="term" value="F:inositol-1,3,4-trisphosphate 5-kinase activity"/>
    <property type="evidence" value="ECO:0007669"/>
    <property type="project" value="InterPro"/>
</dbReference>
<keyword evidence="14" id="KW-1185">Reference proteome</keyword>
<dbReference type="InterPro" id="IPR040464">
    <property type="entry name" value="InsP(3)kin_ATP-grasp"/>
</dbReference>
<evidence type="ECO:0000259" key="11">
    <source>
        <dbReference type="Pfam" id="PF05770"/>
    </source>
</evidence>
<name>A0AAW1QLY4_9CHLO</name>
<feature type="compositionally biased region" description="Basic and acidic residues" evidence="10">
    <location>
        <begin position="458"/>
        <end position="470"/>
    </location>
</feature>
<dbReference type="GO" id="GO:0005524">
    <property type="term" value="F:ATP binding"/>
    <property type="evidence" value="ECO:0007669"/>
    <property type="project" value="UniProtKB-KW"/>
</dbReference>
<dbReference type="InterPro" id="IPR008656">
    <property type="entry name" value="Inositol_tetrakis-P_1-kinase"/>
</dbReference>
<dbReference type="EMBL" id="JALJOS010000034">
    <property type="protein sequence ID" value="KAK9822126.1"/>
    <property type="molecule type" value="Genomic_DNA"/>
</dbReference>
<dbReference type="PANTHER" id="PTHR14217">
    <property type="entry name" value="INOSITOL-TETRAKISPHOSPHATE 1-KINASE"/>
    <property type="match status" value="1"/>
</dbReference>
<gene>
    <name evidence="13" type="ORF">WJX74_009476</name>
</gene>
<evidence type="ECO:0000256" key="9">
    <source>
        <dbReference type="ARBA" id="ARBA00022842"/>
    </source>
</evidence>
<dbReference type="Proteomes" id="UP001438707">
    <property type="component" value="Unassembled WGS sequence"/>
</dbReference>
<evidence type="ECO:0000256" key="7">
    <source>
        <dbReference type="ARBA" id="ARBA00022777"/>
    </source>
</evidence>
<evidence type="ECO:0008006" key="15">
    <source>
        <dbReference type="Google" id="ProtNLM"/>
    </source>
</evidence>
<reference evidence="13 14" key="1">
    <citation type="journal article" date="2024" name="Nat. Commun.">
        <title>Phylogenomics reveals the evolutionary origins of lichenization in chlorophyte algae.</title>
        <authorList>
            <person name="Puginier C."/>
            <person name="Libourel C."/>
            <person name="Otte J."/>
            <person name="Skaloud P."/>
            <person name="Haon M."/>
            <person name="Grisel S."/>
            <person name="Petersen M."/>
            <person name="Berrin J.G."/>
            <person name="Delaux P.M."/>
            <person name="Dal Grande F."/>
            <person name="Keller J."/>
        </authorList>
    </citation>
    <scope>NUCLEOTIDE SEQUENCE [LARGE SCALE GENOMIC DNA]</scope>
    <source>
        <strain evidence="13 14">SAG 2145</strain>
    </source>
</reference>
<dbReference type="GO" id="GO:0000287">
    <property type="term" value="F:magnesium ion binding"/>
    <property type="evidence" value="ECO:0007669"/>
    <property type="project" value="InterPro"/>
</dbReference>
<evidence type="ECO:0000313" key="13">
    <source>
        <dbReference type="EMBL" id="KAK9822126.1"/>
    </source>
</evidence>
<keyword evidence="5" id="KW-0479">Metal-binding</keyword>
<dbReference type="GO" id="GO:0005737">
    <property type="term" value="C:cytoplasm"/>
    <property type="evidence" value="ECO:0007669"/>
    <property type="project" value="TreeGrafter"/>
</dbReference>
<proteinExistence type="inferred from homology"/>
<accession>A0AAW1QLY4</accession>
<dbReference type="Gene3D" id="3.30.470.20">
    <property type="entry name" value="ATP-grasp fold, B domain"/>
    <property type="match status" value="1"/>
</dbReference>
<evidence type="ECO:0000256" key="3">
    <source>
        <dbReference type="ARBA" id="ARBA00011245"/>
    </source>
</evidence>
<dbReference type="SUPFAM" id="SSF56059">
    <property type="entry name" value="Glutathione synthetase ATP-binding domain-like"/>
    <property type="match status" value="1"/>
</dbReference>
<evidence type="ECO:0000259" key="12">
    <source>
        <dbReference type="Pfam" id="PF17927"/>
    </source>
</evidence>
<evidence type="ECO:0000256" key="5">
    <source>
        <dbReference type="ARBA" id="ARBA00022723"/>
    </source>
</evidence>
<keyword evidence="8" id="KW-0067">ATP-binding</keyword>
<organism evidence="13 14">
    <name type="scientific">Apatococcus lobatus</name>
    <dbReference type="NCBI Taxonomy" id="904363"/>
    <lineage>
        <taxon>Eukaryota</taxon>
        <taxon>Viridiplantae</taxon>
        <taxon>Chlorophyta</taxon>
        <taxon>core chlorophytes</taxon>
        <taxon>Trebouxiophyceae</taxon>
        <taxon>Chlorellales</taxon>
        <taxon>Chlorellaceae</taxon>
        <taxon>Apatococcus</taxon>
    </lineage>
</organism>
<feature type="region of interest" description="Disordered" evidence="10">
    <location>
        <begin position="458"/>
        <end position="478"/>
    </location>
</feature>
<dbReference type="InterPro" id="IPR041429">
    <property type="entry name" value="ITPK1_N"/>
</dbReference>
<dbReference type="GO" id="GO:0032957">
    <property type="term" value="P:inositol trisphosphate metabolic process"/>
    <property type="evidence" value="ECO:0007669"/>
    <property type="project" value="InterPro"/>
</dbReference>
<dbReference type="Pfam" id="PF17927">
    <property type="entry name" value="Ins134_P3_kin_N"/>
    <property type="match status" value="1"/>
</dbReference>
<evidence type="ECO:0000313" key="14">
    <source>
        <dbReference type="Proteomes" id="UP001438707"/>
    </source>
</evidence>
<evidence type="ECO:0000256" key="8">
    <source>
        <dbReference type="ARBA" id="ARBA00022840"/>
    </source>
</evidence>
<keyword evidence="9" id="KW-0460">Magnesium</keyword>
<comment type="subunit">
    <text evidence="3">Monomer.</text>
</comment>
<evidence type="ECO:0000256" key="1">
    <source>
        <dbReference type="ARBA" id="ARBA00001946"/>
    </source>
</evidence>
<feature type="domain" description="Inositol-tetrakisphosphate 1-kinase N-terminal" evidence="12">
    <location>
        <begin position="155"/>
        <end position="240"/>
    </location>
</feature>
<keyword evidence="4" id="KW-0808">Transferase</keyword>
<dbReference type="GO" id="GO:0052725">
    <property type="term" value="F:inositol-1,3,4-trisphosphate 6-kinase activity"/>
    <property type="evidence" value="ECO:0007669"/>
    <property type="project" value="InterPro"/>
</dbReference>
<evidence type="ECO:0000256" key="4">
    <source>
        <dbReference type="ARBA" id="ARBA00022679"/>
    </source>
</evidence>
<comment type="caution">
    <text evidence="13">The sequence shown here is derived from an EMBL/GenBank/DDBJ whole genome shotgun (WGS) entry which is preliminary data.</text>
</comment>
<protein>
    <recommendedName>
        <fullName evidence="15">Inositol-1,3,4-trisphosphate 5/6-kinase</fullName>
    </recommendedName>
</protein>
<dbReference type="GO" id="GO:0047325">
    <property type="term" value="F:inositol-3,4,5,6-tetrakisphosphate 1-kinase activity"/>
    <property type="evidence" value="ECO:0007669"/>
    <property type="project" value="InterPro"/>
</dbReference>
<evidence type="ECO:0000256" key="2">
    <source>
        <dbReference type="ARBA" id="ARBA00009601"/>
    </source>
</evidence>
<evidence type="ECO:0000256" key="10">
    <source>
        <dbReference type="SAM" id="MobiDB-lite"/>
    </source>
</evidence>
<dbReference type="Pfam" id="PF05770">
    <property type="entry name" value="Ins134_P3_kin"/>
    <property type="match status" value="1"/>
</dbReference>
<comment type="similarity">
    <text evidence="2">Belongs to the ITPK1 family.</text>
</comment>